<gene>
    <name evidence="3" type="ORF">E3N84_09885</name>
</gene>
<organism evidence="3 4">
    <name type="scientific">Terrimesophilobacter mesophilus</name>
    <dbReference type="NCBI Taxonomy" id="433647"/>
    <lineage>
        <taxon>Bacteria</taxon>
        <taxon>Bacillati</taxon>
        <taxon>Actinomycetota</taxon>
        <taxon>Actinomycetes</taxon>
        <taxon>Micrococcales</taxon>
        <taxon>Microbacteriaceae</taxon>
        <taxon>Terrimesophilobacter</taxon>
    </lineage>
</organism>
<keyword evidence="2" id="KW-0812">Transmembrane</keyword>
<evidence type="ECO:0000256" key="1">
    <source>
        <dbReference type="SAM" id="Coils"/>
    </source>
</evidence>
<dbReference type="RefSeq" id="WP_104096172.1">
    <property type="nucleotide sequence ID" value="NZ_JACHBP010000001.1"/>
</dbReference>
<comment type="caution">
    <text evidence="3">The sequence shown here is derived from an EMBL/GenBank/DDBJ whole genome shotgun (WGS) entry which is preliminary data.</text>
</comment>
<dbReference type="AlphaFoldDB" id="A0A4R8VDT8"/>
<evidence type="ECO:0000313" key="4">
    <source>
        <dbReference type="Proteomes" id="UP000298488"/>
    </source>
</evidence>
<keyword evidence="2" id="KW-0472">Membrane</keyword>
<evidence type="ECO:0000256" key="2">
    <source>
        <dbReference type="SAM" id="Phobius"/>
    </source>
</evidence>
<proteinExistence type="predicted"/>
<keyword evidence="4" id="KW-1185">Reference proteome</keyword>
<accession>A0A4R8VDT8</accession>
<protein>
    <submittedName>
        <fullName evidence="3">Uncharacterized protein</fullName>
    </submittedName>
</protein>
<keyword evidence="2" id="KW-1133">Transmembrane helix</keyword>
<evidence type="ECO:0000313" key="3">
    <source>
        <dbReference type="EMBL" id="TFB80312.1"/>
    </source>
</evidence>
<dbReference type="EMBL" id="SOFI01000003">
    <property type="protein sequence ID" value="TFB80312.1"/>
    <property type="molecule type" value="Genomic_DNA"/>
</dbReference>
<feature type="coiled-coil region" evidence="1">
    <location>
        <begin position="244"/>
        <end position="271"/>
    </location>
</feature>
<reference evidence="3 4" key="1">
    <citation type="submission" date="2019-03" db="EMBL/GenBank/DDBJ databases">
        <title>Genomics of glacier-inhabiting Cryobacterium strains.</title>
        <authorList>
            <person name="Liu Q."/>
            <person name="Xin Y.-H."/>
        </authorList>
    </citation>
    <scope>NUCLEOTIDE SEQUENCE [LARGE SCALE GENOMIC DNA]</scope>
    <source>
        <strain evidence="3 4">CGMCC 1.10440</strain>
    </source>
</reference>
<feature type="transmembrane region" description="Helical" evidence="2">
    <location>
        <begin position="6"/>
        <end position="31"/>
    </location>
</feature>
<sequence length="427" mass="45365">MGGQLLSAAWTAGITVIVIFVAIVGVGFWMLARRRGNGRVGDPLDSLQQRANILLVRVDDAVKNAEDELGFAIAQFGDVKSQEFDRVLSTAKKQLREAFELQQKLDDAYADSDTQRRDWSGRIIHLCETAAASLEQQEKSFAELRELEKNAPQNLAAVRSALSTVDSRLKDSAKTLAALSSGYSADAVSTVADSVERAQAERAESETAAAKADAILTAAPGDRGTPDTGASDLIRRASEHAYRAQKLLEGIEALRTELAKARDAVVALRNSTRESLAPARAARDAPPDADTGAAVGRAIATVEAALAVDPDLKDPLATLETLRAANAELDTSMAGARNQQQRLDGARTALVGALVGARSQLTATRNYIDTRRGGVGADARTRLAEAERLLAVAEAEADPVAALDTARSSATYSRDADALARYDLMGR</sequence>
<name>A0A4R8VDT8_9MICO</name>
<dbReference type="OrthoDB" id="5105562at2"/>
<dbReference type="Proteomes" id="UP000298488">
    <property type="component" value="Unassembled WGS sequence"/>
</dbReference>
<keyword evidence="1" id="KW-0175">Coiled coil</keyword>